<feature type="transmembrane region" description="Helical" evidence="2">
    <location>
        <begin position="145"/>
        <end position="165"/>
    </location>
</feature>
<proteinExistence type="predicted"/>
<dbReference type="RefSeq" id="WP_311346076.1">
    <property type="nucleotide sequence ID" value="NZ_JAVREI010000011.1"/>
</dbReference>
<accession>A0ABU2KAQ1</accession>
<keyword evidence="2" id="KW-1133">Transmembrane helix</keyword>
<keyword evidence="2" id="KW-0472">Membrane</keyword>
<dbReference type="PANTHER" id="PTHR34980:SF2">
    <property type="entry name" value="INNER MEMBRANE PROTEIN YHAH-RELATED"/>
    <property type="match status" value="1"/>
</dbReference>
<dbReference type="Pfam" id="PF05656">
    <property type="entry name" value="DUF805"/>
    <property type="match status" value="1"/>
</dbReference>
<dbReference type="PANTHER" id="PTHR34980">
    <property type="entry name" value="INNER MEMBRANE PROTEIN-RELATED-RELATED"/>
    <property type="match status" value="1"/>
</dbReference>
<dbReference type="EMBL" id="JAVREI010000011">
    <property type="protein sequence ID" value="MDT0277269.1"/>
    <property type="molecule type" value="Genomic_DNA"/>
</dbReference>
<keyword evidence="4" id="KW-1185">Reference proteome</keyword>
<evidence type="ECO:0000256" key="1">
    <source>
        <dbReference type="SAM" id="MobiDB-lite"/>
    </source>
</evidence>
<sequence>MTNPPGSGSNLPPEDQPGWGTPPAQPGYGQQPAYGQQPGYGQPYPSAPGYDAPAAATPMMDIGTAVRSVLTQYAVFTGRARRSEFWWFVLASFLASIVTSVIDVAIGSEVYAGTGIFSLLLSLALLIPSLAVGARRLHDTGKSGWWQLIWLTGIGIIVLIVLWALDGHPGPNQHGPSPKYQAAGGY</sequence>
<feature type="transmembrane region" description="Helical" evidence="2">
    <location>
        <begin position="85"/>
        <end position="106"/>
    </location>
</feature>
<dbReference type="Proteomes" id="UP001183222">
    <property type="component" value="Unassembled WGS sequence"/>
</dbReference>
<feature type="compositionally biased region" description="Polar residues" evidence="1">
    <location>
        <begin position="1"/>
        <end position="10"/>
    </location>
</feature>
<feature type="region of interest" description="Disordered" evidence="1">
    <location>
        <begin position="1"/>
        <end position="47"/>
    </location>
</feature>
<protein>
    <submittedName>
        <fullName evidence="3">DUF805 domain-containing protein</fullName>
    </submittedName>
</protein>
<organism evidence="3 4">
    <name type="scientific">Blastococcus goldschmidtiae</name>
    <dbReference type="NCBI Taxonomy" id="3075546"/>
    <lineage>
        <taxon>Bacteria</taxon>
        <taxon>Bacillati</taxon>
        <taxon>Actinomycetota</taxon>
        <taxon>Actinomycetes</taxon>
        <taxon>Geodermatophilales</taxon>
        <taxon>Geodermatophilaceae</taxon>
        <taxon>Blastococcus</taxon>
    </lineage>
</organism>
<evidence type="ECO:0000256" key="2">
    <source>
        <dbReference type="SAM" id="Phobius"/>
    </source>
</evidence>
<dbReference type="InterPro" id="IPR008523">
    <property type="entry name" value="DUF805"/>
</dbReference>
<name>A0ABU2KAQ1_9ACTN</name>
<keyword evidence="2" id="KW-0812">Transmembrane</keyword>
<feature type="transmembrane region" description="Helical" evidence="2">
    <location>
        <begin position="112"/>
        <end position="133"/>
    </location>
</feature>
<gene>
    <name evidence="3" type="ORF">RM425_15290</name>
</gene>
<evidence type="ECO:0000313" key="4">
    <source>
        <dbReference type="Proteomes" id="UP001183222"/>
    </source>
</evidence>
<feature type="compositionally biased region" description="Low complexity" evidence="1">
    <location>
        <begin position="26"/>
        <end position="47"/>
    </location>
</feature>
<reference evidence="4" key="1">
    <citation type="submission" date="2023-07" db="EMBL/GenBank/DDBJ databases">
        <title>30 novel species of actinomycetes from the DSMZ collection.</title>
        <authorList>
            <person name="Nouioui I."/>
        </authorList>
    </citation>
    <scope>NUCLEOTIDE SEQUENCE [LARGE SCALE GENOMIC DNA]</scope>
    <source>
        <strain evidence="4">DSM 46792</strain>
    </source>
</reference>
<evidence type="ECO:0000313" key="3">
    <source>
        <dbReference type="EMBL" id="MDT0277269.1"/>
    </source>
</evidence>
<comment type="caution">
    <text evidence="3">The sequence shown here is derived from an EMBL/GenBank/DDBJ whole genome shotgun (WGS) entry which is preliminary data.</text>
</comment>